<reference evidence="1 2" key="1">
    <citation type="submission" date="2015-08" db="EMBL/GenBank/DDBJ databases">
        <title>Emmonsia species relationships and genome sequence.</title>
        <authorList>
            <person name="Cuomo C.A."/>
            <person name="Schwartz I.S."/>
            <person name="Kenyon C."/>
            <person name="De Hoog G.S."/>
            <person name="Govender N.P."/>
            <person name="Botha A."/>
            <person name="Moreno L."/>
            <person name="De Vries M."/>
            <person name="Munoz J.F."/>
            <person name="Stielow J.B."/>
        </authorList>
    </citation>
    <scope>NUCLEOTIDE SEQUENCE [LARGE SCALE GENOMIC DNA]</scope>
    <source>
        <strain evidence="1 2">EI222</strain>
    </source>
</reference>
<evidence type="ECO:0000313" key="1">
    <source>
        <dbReference type="EMBL" id="OJD27227.1"/>
    </source>
</evidence>
<evidence type="ECO:0000313" key="2">
    <source>
        <dbReference type="Proteomes" id="UP000242791"/>
    </source>
</evidence>
<keyword evidence="2" id="KW-1185">Reference proteome</keyword>
<name>A0A1J9R4D5_9EURO</name>
<dbReference type="AlphaFoldDB" id="A0A1J9R4D5"/>
<accession>A0A1J9R4D5</accession>
<gene>
    <name evidence="1" type="ORF">ACJ73_01377</name>
</gene>
<protein>
    <submittedName>
        <fullName evidence="1">Uncharacterized protein</fullName>
    </submittedName>
</protein>
<organism evidence="1 2">
    <name type="scientific">Blastomyces percursus</name>
    <dbReference type="NCBI Taxonomy" id="1658174"/>
    <lineage>
        <taxon>Eukaryota</taxon>
        <taxon>Fungi</taxon>
        <taxon>Dikarya</taxon>
        <taxon>Ascomycota</taxon>
        <taxon>Pezizomycotina</taxon>
        <taxon>Eurotiomycetes</taxon>
        <taxon>Eurotiomycetidae</taxon>
        <taxon>Onygenales</taxon>
        <taxon>Ajellomycetaceae</taxon>
        <taxon>Blastomyces</taxon>
    </lineage>
</organism>
<dbReference type="Proteomes" id="UP000242791">
    <property type="component" value="Unassembled WGS sequence"/>
</dbReference>
<dbReference type="EMBL" id="LGTZ01000124">
    <property type="protein sequence ID" value="OJD27227.1"/>
    <property type="molecule type" value="Genomic_DNA"/>
</dbReference>
<comment type="caution">
    <text evidence="1">The sequence shown here is derived from an EMBL/GenBank/DDBJ whole genome shotgun (WGS) entry which is preliminary data.</text>
</comment>
<sequence>MAILLIECKEKSVNAESSRLCSLSIDQCQKRKATASQAGHKSHYGLDARRINYALTSTRNAGPAPPNKYRMR</sequence>
<dbReference type="VEuPathDB" id="FungiDB:ACJ73_01377"/>
<proteinExistence type="predicted"/>